<dbReference type="InterPro" id="IPR003829">
    <property type="entry name" value="Pirin_N_dom"/>
</dbReference>
<evidence type="ECO:0000256" key="7">
    <source>
        <dbReference type="ARBA" id="ARBA00022679"/>
    </source>
</evidence>
<dbReference type="PANTHER" id="PTHR13903:SF8">
    <property type="entry name" value="PIRIN"/>
    <property type="match status" value="1"/>
</dbReference>
<dbReference type="InterPro" id="IPR014710">
    <property type="entry name" value="RmlC-like_jellyroll"/>
</dbReference>
<proteinExistence type="inferred from homology"/>
<evidence type="ECO:0000256" key="8">
    <source>
        <dbReference type="ARBA" id="ARBA00022777"/>
    </source>
</evidence>
<dbReference type="InterPro" id="IPR008778">
    <property type="entry name" value="Pirin_C_dom"/>
</dbReference>
<comment type="cofactor">
    <cofactor evidence="3">
        <name>Mg(2+)</name>
        <dbReference type="ChEBI" id="CHEBI:18420"/>
    </cofactor>
</comment>
<evidence type="ECO:0000256" key="1">
    <source>
        <dbReference type="ARBA" id="ARBA00000082"/>
    </source>
</evidence>
<feature type="domain" description="Nucleoside diphosphate kinase-like" evidence="13">
    <location>
        <begin position="547"/>
        <end position="672"/>
    </location>
</feature>
<evidence type="ECO:0000256" key="5">
    <source>
        <dbReference type="ARBA" id="ARBA00008416"/>
    </source>
</evidence>
<gene>
    <name evidence="14" type="ORF">BE221DRAFT_202336</name>
</gene>
<dbReference type="PRINTS" id="PR01243">
    <property type="entry name" value="NUCDPKINASE"/>
</dbReference>
<keyword evidence="12" id="KW-0472">Membrane</keyword>
<evidence type="ECO:0000256" key="4">
    <source>
        <dbReference type="ARBA" id="ARBA00008142"/>
    </source>
</evidence>
<evidence type="ECO:0000256" key="6">
    <source>
        <dbReference type="ARBA" id="ARBA00012966"/>
    </source>
</evidence>
<dbReference type="Gene3D" id="3.30.70.141">
    <property type="entry name" value="Nucleoside diphosphate kinase-like domain"/>
    <property type="match status" value="1"/>
</dbReference>
<dbReference type="Pfam" id="PF00334">
    <property type="entry name" value="NDK"/>
    <property type="match status" value="1"/>
</dbReference>
<dbReference type="InterPro" id="IPR001564">
    <property type="entry name" value="Nucleoside_diP_kinase"/>
</dbReference>
<dbReference type="SUPFAM" id="SSF69593">
    <property type="entry name" value="Glycerol-3-phosphate (1)-acyltransferase"/>
    <property type="match status" value="1"/>
</dbReference>
<accession>A0A1Y5IHM4</accession>
<dbReference type="GO" id="GO:0006228">
    <property type="term" value="P:UTP biosynthetic process"/>
    <property type="evidence" value="ECO:0007669"/>
    <property type="project" value="InterPro"/>
</dbReference>
<dbReference type="Pfam" id="PF01553">
    <property type="entry name" value="Acyltransferase"/>
    <property type="match status" value="1"/>
</dbReference>
<dbReference type="SMART" id="SM00562">
    <property type="entry name" value="NDK"/>
    <property type="match status" value="1"/>
</dbReference>
<organism evidence="14">
    <name type="scientific">Ostreococcus tauri</name>
    <name type="common">Marine green alga</name>
    <dbReference type="NCBI Taxonomy" id="70448"/>
    <lineage>
        <taxon>Eukaryota</taxon>
        <taxon>Viridiplantae</taxon>
        <taxon>Chlorophyta</taxon>
        <taxon>Mamiellophyceae</taxon>
        <taxon>Mamiellales</taxon>
        <taxon>Bathycoccaceae</taxon>
        <taxon>Ostreococcus</taxon>
    </lineage>
</organism>
<dbReference type="EMBL" id="KZ155771">
    <property type="protein sequence ID" value="OUS49078.1"/>
    <property type="molecule type" value="Genomic_DNA"/>
</dbReference>
<keyword evidence="8" id="KW-0418">Kinase</keyword>
<dbReference type="InterPro" id="IPR023005">
    <property type="entry name" value="Nucleoside_diP_kinase_AS"/>
</dbReference>
<dbReference type="FunFam" id="3.30.70.141:FF:000002">
    <property type="entry name" value="Nucleoside diphosphate kinase"/>
    <property type="match status" value="1"/>
</dbReference>
<evidence type="ECO:0000256" key="11">
    <source>
        <dbReference type="RuleBase" id="RU004011"/>
    </source>
</evidence>
<evidence type="ECO:0000256" key="3">
    <source>
        <dbReference type="ARBA" id="ARBA00001946"/>
    </source>
</evidence>
<dbReference type="PROSITE" id="PS00469">
    <property type="entry name" value="NDPK"/>
    <property type="match status" value="1"/>
</dbReference>
<dbReference type="EC" id="2.7.4.6" evidence="6"/>
<protein>
    <recommendedName>
        <fullName evidence="6">nucleoside-diphosphate kinase</fullName>
        <ecNumber evidence="6">2.7.4.6</ecNumber>
    </recommendedName>
</protein>
<keyword evidence="7" id="KW-0808">Transferase</keyword>
<dbReference type="InterPro" id="IPR034907">
    <property type="entry name" value="NDK-like_dom"/>
</dbReference>
<dbReference type="CDD" id="cd04413">
    <property type="entry name" value="NDPk_I"/>
    <property type="match status" value="1"/>
</dbReference>
<keyword evidence="12" id="KW-0812">Transmembrane</keyword>
<dbReference type="CDD" id="cd02909">
    <property type="entry name" value="cupin_pirin_N"/>
    <property type="match status" value="1"/>
</dbReference>
<dbReference type="SUPFAM" id="SSF54919">
    <property type="entry name" value="Nucleoside diphosphate kinase, NDK"/>
    <property type="match status" value="1"/>
</dbReference>
<dbReference type="SUPFAM" id="SSF51182">
    <property type="entry name" value="RmlC-like cupins"/>
    <property type="match status" value="1"/>
</dbReference>
<dbReference type="GO" id="GO:0004550">
    <property type="term" value="F:nucleoside diphosphate kinase activity"/>
    <property type="evidence" value="ECO:0007669"/>
    <property type="project" value="UniProtKB-EC"/>
</dbReference>
<comment type="catalytic activity">
    <reaction evidence="1">
        <text>a 2'-deoxyribonucleoside 5'-diphosphate + ATP = a 2'-deoxyribonucleoside 5'-triphosphate + ADP</text>
        <dbReference type="Rhea" id="RHEA:44640"/>
        <dbReference type="ChEBI" id="CHEBI:30616"/>
        <dbReference type="ChEBI" id="CHEBI:61560"/>
        <dbReference type="ChEBI" id="CHEBI:73316"/>
        <dbReference type="ChEBI" id="CHEBI:456216"/>
        <dbReference type="EC" id="2.7.4.6"/>
    </reaction>
</comment>
<name>A0A1Y5IHM4_OSTTA</name>
<comment type="catalytic activity">
    <reaction evidence="2">
        <text>a ribonucleoside 5'-diphosphate + ATP = a ribonucleoside 5'-triphosphate + ADP</text>
        <dbReference type="Rhea" id="RHEA:18113"/>
        <dbReference type="ChEBI" id="CHEBI:30616"/>
        <dbReference type="ChEBI" id="CHEBI:57930"/>
        <dbReference type="ChEBI" id="CHEBI:61557"/>
        <dbReference type="ChEBI" id="CHEBI:456216"/>
        <dbReference type="EC" id="2.7.4.6"/>
    </reaction>
</comment>
<evidence type="ECO:0000256" key="12">
    <source>
        <dbReference type="SAM" id="Phobius"/>
    </source>
</evidence>
<feature type="transmembrane region" description="Helical" evidence="12">
    <location>
        <begin position="381"/>
        <end position="409"/>
    </location>
</feature>
<comment type="similarity">
    <text evidence="5 10">Belongs to the pirin family.</text>
</comment>
<comment type="similarity">
    <text evidence="4 9 11">Belongs to the NDK family.</text>
</comment>
<dbReference type="AlphaFoldDB" id="A0A1Y5IHM4"/>
<comment type="caution">
    <text evidence="9">Lacks conserved residue(s) required for the propagation of feature annotation.</text>
</comment>
<evidence type="ECO:0000313" key="14">
    <source>
        <dbReference type="EMBL" id="OUS49078.1"/>
    </source>
</evidence>
<evidence type="ECO:0000256" key="10">
    <source>
        <dbReference type="RuleBase" id="RU003457"/>
    </source>
</evidence>
<dbReference type="eggNOG" id="ENOG502QQ5A">
    <property type="taxonomic scope" value="Eukaryota"/>
</dbReference>
<keyword evidence="12" id="KW-1133">Transmembrane helix</keyword>
<dbReference type="Pfam" id="PF02678">
    <property type="entry name" value="Pirin"/>
    <property type="match status" value="1"/>
</dbReference>
<evidence type="ECO:0000259" key="13">
    <source>
        <dbReference type="SMART" id="SM00562"/>
    </source>
</evidence>
<dbReference type="PROSITE" id="PS51374">
    <property type="entry name" value="NDPK_LIKE"/>
    <property type="match status" value="1"/>
</dbReference>
<dbReference type="InterPro" id="IPR036850">
    <property type="entry name" value="NDK-like_dom_sf"/>
</dbReference>
<reference evidence="14" key="1">
    <citation type="submission" date="2017-04" db="EMBL/GenBank/DDBJ databases">
        <title>Population genomics of picophytoplankton unveils novel chromosome hypervariability.</title>
        <authorList>
            <consortium name="DOE Joint Genome Institute"/>
            <person name="Blanc-Mathieu R."/>
            <person name="Krasovec M."/>
            <person name="Hebrard M."/>
            <person name="Yau S."/>
            <person name="Desgranges E."/>
            <person name="Martin J."/>
            <person name="Schackwitz W."/>
            <person name="Kuo A."/>
            <person name="Salin G."/>
            <person name="Donnadieu C."/>
            <person name="Desdevises Y."/>
            <person name="Sanchez-Ferandin S."/>
            <person name="Moreau H."/>
            <person name="Rivals E."/>
            <person name="Grigoriev I.V."/>
            <person name="Grimsley N."/>
            <person name="Eyre-Walker A."/>
            <person name="Piganeau G."/>
        </authorList>
    </citation>
    <scope>NUCLEOTIDE SEQUENCE [LARGE SCALE GENOMIC DNA]</scope>
    <source>
        <strain evidence="14">RCC 1115</strain>
    </source>
</reference>
<evidence type="ECO:0000256" key="9">
    <source>
        <dbReference type="PROSITE-ProRule" id="PRU00706"/>
    </source>
</evidence>
<dbReference type="InterPro" id="IPR011051">
    <property type="entry name" value="RmlC_Cupin_sf"/>
</dbReference>
<sequence length="683" mass="75904">MHDDAGASAVIQKAHAVHIPTPMATRDPFLFCVYHRDEYPAGDEKMRAPRRGNGADFDPRAPYRMYHGRDGFAGFPSHPHRGFETITATMKGTIDHADSQGCAGRYGDGDLQYMTAGAGIVHGEMFPLRRADGPNTLQLFQIWLNLPAKDKMVEPAFVMHWSEDVKKKTYDGVEVTIWTGEYDGVNALKPTPNSWAANPENDVGVYLLRIQPGASFTLNPAKGGTSTNRSLYFVEGASVEVCGQLLDQKAVLDVDASRDVPLTNNSDVEVIVLVLQGKPIGEPVAQHGPFVMNSRQEIEQAFADYRSTRFGGWPWDDDAVVFPREKGRFALVNGVESVPKTAPRGNYNIGRGHKMTLPTDLEPLPLDLRQFIRALILVPRLIVLAVVCVVTWILSVAKILATFMLNAYLGAPRRTLISRCKDADRRVCFVHDWLTMRHNEDSTVVYPDWFMRWHRWHLKCVHFAAKAALFSLGYLRVHITGEPRESTLLFVCNHRGIIDTLVLSFVLDEVPYFVSGAGILNLPFLREVALSADCFVVEPAMKNVGVDMLRSVLLNARARANENGFTLRAMKMMNVTKEHAEKHYADLSSKPFFGGLVSYMCSGPVVAMVWEGKDVVKTGRKIIGATNPAASEPGTIRGDFCIEVGRNVIHGSDAVESANHEIGLWFPEGVCEYEPCAKAWIYE</sequence>
<dbReference type="GO" id="GO:0006241">
    <property type="term" value="P:CTP biosynthetic process"/>
    <property type="evidence" value="ECO:0007669"/>
    <property type="project" value="InterPro"/>
</dbReference>
<evidence type="ECO:0000256" key="2">
    <source>
        <dbReference type="ARBA" id="ARBA00000937"/>
    </source>
</evidence>
<dbReference type="InterPro" id="IPR012093">
    <property type="entry name" value="Pirin"/>
</dbReference>
<dbReference type="InterPro" id="IPR002123">
    <property type="entry name" value="Plipid/glycerol_acylTrfase"/>
</dbReference>
<dbReference type="GO" id="GO:0006183">
    <property type="term" value="P:GTP biosynthetic process"/>
    <property type="evidence" value="ECO:0007669"/>
    <property type="project" value="InterPro"/>
</dbReference>
<dbReference type="Pfam" id="PF05726">
    <property type="entry name" value="Pirin_C"/>
    <property type="match status" value="1"/>
</dbReference>
<dbReference type="GO" id="GO:0016746">
    <property type="term" value="F:acyltransferase activity"/>
    <property type="evidence" value="ECO:0007669"/>
    <property type="project" value="InterPro"/>
</dbReference>
<dbReference type="Gene3D" id="2.60.120.10">
    <property type="entry name" value="Jelly Rolls"/>
    <property type="match status" value="2"/>
</dbReference>
<dbReference type="PANTHER" id="PTHR13903">
    <property type="entry name" value="PIRIN-RELATED"/>
    <property type="match status" value="1"/>
</dbReference>
<dbReference type="Proteomes" id="UP000195557">
    <property type="component" value="Unassembled WGS sequence"/>
</dbReference>